<dbReference type="EMBL" id="CP045893">
    <property type="protein sequence ID" value="QQP54100.1"/>
    <property type="molecule type" value="Genomic_DNA"/>
</dbReference>
<accession>A0A7T8KDV3</accession>
<dbReference type="AlphaFoldDB" id="A0A7T8KDV3"/>
<reference evidence="3" key="1">
    <citation type="submission" date="2021-01" db="EMBL/GenBank/DDBJ databases">
        <title>Caligus Genome Assembly.</title>
        <authorList>
            <person name="Gallardo-Escarate C."/>
        </authorList>
    </citation>
    <scope>NUCLEOTIDE SEQUENCE [LARGE SCALE GENOMIC DNA]</scope>
</reference>
<keyword evidence="3" id="KW-1185">Reference proteome</keyword>
<evidence type="ECO:0000313" key="3">
    <source>
        <dbReference type="Proteomes" id="UP000595437"/>
    </source>
</evidence>
<feature type="region of interest" description="Disordered" evidence="1">
    <location>
        <begin position="212"/>
        <end position="237"/>
    </location>
</feature>
<dbReference type="OrthoDB" id="10672983at2759"/>
<evidence type="ECO:0000313" key="2">
    <source>
        <dbReference type="EMBL" id="QQP54100.1"/>
    </source>
</evidence>
<name>A0A7T8KDV3_CALRO</name>
<feature type="compositionally biased region" description="Low complexity" evidence="1">
    <location>
        <begin position="122"/>
        <end position="134"/>
    </location>
</feature>
<protein>
    <submittedName>
        <fullName evidence="2">Uncharacterized protein</fullName>
    </submittedName>
</protein>
<feature type="compositionally biased region" description="Polar residues" evidence="1">
    <location>
        <begin position="222"/>
        <end position="231"/>
    </location>
</feature>
<dbReference type="Proteomes" id="UP000595437">
    <property type="component" value="Chromosome 4"/>
</dbReference>
<feature type="region of interest" description="Disordered" evidence="1">
    <location>
        <begin position="109"/>
        <end position="199"/>
    </location>
</feature>
<feature type="non-terminal residue" evidence="2">
    <location>
        <position position="1"/>
    </location>
</feature>
<feature type="compositionally biased region" description="Acidic residues" evidence="1">
    <location>
        <begin position="159"/>
        <end position="169"/>
    </location>
</feature>
<feature type="compositionally biased region" description="Basic and acidic residues" evidence="1">
    <location>
        <begin position="139"/>
        <end position="158"/>
    </location>
</feature>
<sequence length="330" mass="37003">DAALQTDEERQQPAVLEEEEEEENNNLTYSKVAPYAQIRDLEHPYAQLESKHEYATLGEKETPSAGTYMTLSEANEETTYAAIEGAYALIGEGGGGGVKRPAVDESGYTLVNKAKKKQRPENSNNNNNNNTSSSIDGARPIEELYAKVVKRTEEHKGEEEMDEEAEQDDFSAPPPRPPRSGEGHHHHHNSELTTDGYEVLCDKKGLSRKDSENYEVLPEYPSRQSMNNNKCAASVSLRRQDSSVGYECLRDPYELKDPPYAELLKEEEEEEEEEEGYETIPRSEALKKDSDYDPAYEVVASKAHSEPAYETIEAQRGPSLPARRRGRGSL</sequence>
<feature type="region of interest" description="Disordered" evidence="1">
    <location>
        <begin position="1"/>
        <end position="25"/>
    </location>
</feature>
<proteinExistence type="predicted"/>
<organism evidence="2 3">
    <name type="scientific">Caligus rogercresseyi</name>
    <name type="common">Sea louse</name>
    <dbReference type="NCBI Taxonomy" id="217165"/>
    <lineage>
        <taxon>Eukaryota</taxon>
        <taxon>Metazoa</taxon>
        <taxon>Ecdysozoa</taxon>
        <taxon>Arthropoda</taxon>
        <taxon>Crustacea</taxon>
        <taxon>Multicrustacea</taxon>
        <taxon>Hexanauplia</taxon>
        <taxon>Copepoda</taxon>
        <taxon>Siphonostomatoida</taxon>
        <taxon>Caligidae</taxon>
        <taxon>Caligus</taxon>
    </lineage>
</organism>
<feature type="compositionally biased region" description="Acidic residues" evidence="1">
    <location>
        <begin position="265"/>
        <end position="277"/>
    </location>
</feature>
<feature type="region of interest" description="Disordered" evidence="1">
    <location>
        <begin position="265"/>
        <end position="330"/>
    </location>
</feature>
<gene>
    <name evidence="2" type="ORF">FKW44_006815</name>
</gene>
<evidence type="ECO:0000256" key="1">
    <source>
        <dbReference type="SAM" id="MobiDB-lite"/>
    </source>
</evidence>